<evidence type="ECO:0000313" key="3">
    <source>
        <dbReference type="EMBL" id="SVC21417.1"/>
    </source>
</evidence>
<dbReference type="InterPro" id="IPR052039">
    <property type="entry name" value="Caspase-related_regulators"/>
</dbReference>
<feature type="non-terminal residue" evidence="3">
    <location>
        <position position="391"/>
    </location>
</feature>
<dbReference type="SUPFAM" id="SSF56436">
    <property type="entry name" value="C-type lectin-like"/>
    <property type="match status" value="1"/>
</dbReference>
<dbReference type="Gene3D" id="3.40.50.1460">
    <property type="match status" value="1"/>
</dbReference>
<feature type="domain" description="Sulfatase-modifying factor enzyme-like" evidence="2">
    <location>
        <begin position="277"/>
        <end position="390"/>
    </location>
</feature>
<dbReference type="PANTHER" id="PTHR22576">
    <property type="entry name" value="MUCOSA ASSOCIATED LYMPHOID TISSUE LYMPHOMA TRANSLOCATION PROTEIN 1/PARACASPASE"/>
    <property type="match status" value="1"/>
</dbReference>
<sequence>MKTARLIFVFSLMLPLSLLTAVEVPSGPRAALLIGNEKYEGFTLKGVSQSLDRVEAALKKEGYSIVRMQDLNSDGQKKAVESFAKSVPSNGVAFFYFIGLGANLERQGKQYNLLRPVKEKIQSDNDYRSRSLNVPDLIKTFNTLSGARVNLLFLDACWKSPILPEKGKISGGLRAFEPEGDTLVMFGAGSLKLQPVPQGNTPSVMATALAQNLSRLEVSLKEMADAVTSATEQGWAGGVTGRGIGKQLNLPRTETLREGKSAGEGFVNSAGMSFRWCPPGSFNMGSTRAGSAATRDRKPVKVTLTKGFWMGEHELTQREYSLVLRKNPRLGFTRHKNAPYWGVRDSKTLTDFCKKLNEFERKAGTLPNGWEYVPPTEAQWEYACRAGSDSA</sequence>
<dbReference type="InterPro" id="IPR042095">
    <property type="entry name" value="SUMF_sf"/>
</dbReference>
<gene>
    <name evidence="3" type="ORF">METZ01_LOCUS274271</name>
</gene>
<feature type="domain" description="Peptidase C14 caspase" evidence="1">
    <location>
        <begin position="29"/>
        <end position="230"/>
    </location>
</feature>
<dbReference type="Gene3D" id="3.90.1580.10">
    <property type="entry name" value="paralog of FGE (formylglycine-generating enzyme)"/>
    <property type="match status" value="1"/>
</dbReference>
<evidence type="ECO:0000259" key="1">
    <source>
        <dbReference type="Pfam" id="PF00656"/>
    </source>
</evidence>
<dbReference type="InterPro" id="IPR016187">
    <property type="entry name" value="CTDL_fold"/>
</dbReference>
<name>A0A382KEK9_9ZZZZ</name>
<dbReference type="SUPFAM" id="SSF52129">
    <property type="entry name" value="Caspase-like"/>
    <property type="match status" value="1"/>
</dbReference>
<dbReference type="EMBL" id="UINC01079425">
    <property type="protein sequence ID" value="SVC21417.1"/>
    <property type="molecule type" value="Genomic_DNA"/>
</dbReference>
<dbReference type="GO" id="GO:0004197">
    <property type="term" value="F:cysteine-type endopeptidase activity"/>
    <property type="evidence" value="ECO:0007669"/>
    <property type="project" value="InterPro"/>
</dbReference>
<dbReference type="InterPro" id="IPR011600">
    <property type="entry name" value="Pept_C14_caspase"/>
</dbReference>
<dbReference type="InterPro" id="IPR029030">
    <property type="entry name" value="Caspase-like_dom_sf"/>
</dbReference>
<dbReference type="InterPro" id="IPR005532">
    <property type="entry name" value="SUMF_dom"/>
</dbReference>
<evidence type="ECO:0000259" key="2">
    <source>
        <dbReference type="Pfam" id="PF03781"/>
    </source>
</evidence>
<organism evidence="3">
    <name type="scientific">marine metagenome</name>
    <dbReference type="NCBI Taxonomy" id="408172"/>
    <lineage>
        <taxon>unclassified sequences</taxon>
        <taxon>metagenomes</taxon>
        <taxon>ecological metagenomes</taxon>
    </lineage>
</organism>
<dbReference type="PANTHER" id="PTHR22576:SF37">
    <property type="entry name" value="MUCOSA-ASSOCIATED LYMPHOID TISSUE LYMPHOMA TRANSLOCATION PROTEIN 1"/>
    <property type="match status" value="1"/>
</dbReference>
<dbReference type="Pfam" id="PF00656">
    <property type="entry name" value="Peptidase_C14"/>
    <property type="match status" value="1"/>
</dbReference>
<reference evidence="3" key="1">
    <citation type="submission" date="2018-05" db="EMBL/GenBank/DDBJ databases">
        <authorList>
            <person name="Lanie J.A."/>
            <person name="Ng W.-L."/>
            <person name="Kazmierczak K.M."/>
            <person name="Andrzejewski T.M."/>
            <person name="Davidsen T.M."/>
            <person name="Wayne K.J."/>
            <person name="Tettelin H."/>
            <person name="Glass J.I."/>
            <person name="Rusch D."/>
            <person name="Podicherti R."/>
            <person name="Tsui H.-C.T."/>
            <person name="Winkler M.E."/>
        </authorList>
    </citation>
    <scope>NUCLEOTIDE SEQUENCE</scope>
</reference>
<proteinExistence type="predicted"/>
<accession>A0A382KEK9</accession>
<protein>
    <submittedName>
        <fullName evidence="3">Uncharacterized protein</fullName>
    </submittedName>
</protein>
<dbReference type="Pfam" id="PF03781">
    <property type="entry name" value="FGE-sulfatase"/>
    <property type="match status" value="1"/>
</dbReference>
<dbReference type="GO" id="GO:0006508">
    <property type="term" value="P:proteolysis"/>
    <property type="evidence" value="ECO:0007669"/>
    <property type="project" value="InterPro"/>
</dbReference>
<dbReference type="AlphaFoldDB" id="A0A382KEK9"/>